<proteinExistence type="predicted"/>
<accession>A0A8S5M754</accession>
<reference evidence="1" key="1">
    <citation type="journal article" date="2021" name="Proc. Natl. Acad. Sci. U.S.A.">
        <title>A Catalog of Tens of Thousands of Viruses from Human Metagenomes Reveals Hidden Associations with Chronic Diseases.</title>
        <authorList>
            <person name="Tisza M.J."/>
            <person name="Buck C.B."/>
        </authorList>
    </citation>
    <scope>NUCLEOTIDE SEQUENCE</scope>
    <source>
        <strain evidence="1">CtETQ12</strain>
    </source>
</reference>
<sequence length="34" mass="3746">MAPCRNASHVGTLREERESGTFLILVFPPYGSPL</sequence>
<name>A0A8S5M754_9CAUD</name>
<protein>
    <submittedName>
        <fullName evidence="1">Uncharacterized protein</fullName>
    </submittedName>
</protein>
<evidence type="ECO:0000313" key="1">
    <source>
        <dbReference type="EMBL" id="DAD77992.1"/>
    </source>
</evidence>
<organism evidence="1">
    <name type="scientific">Siphoviridae sp. ctETQ12</name>
    <dbReference type="NCBI Taxonomy" id="2826206"/>
    <lineage>
        <taxon>Viruses</taxon>
        <taxon>Duplodnaviria</taxon>
        <taxon>Heunggongvirae</taxon>
        <taxon>Uroviricota</taxon>
        <taxon>Caudoviricetes</taxon>
    </lineage>
</organism>
<dbReference type="EMBL" id="BK014837">
    <property type="protein sequence ID" value="DAD77992.1"/>
    <property type="molecule type" value="Genomic_DNA"/>
</dbReference>